<evidence type="ECO:0000313" key="1">
    <source>
        <dbReference type="EMBL" id="KAK7994527.1"/>
    </source>
</evidence>
<proteinExistence type="predicted"/>
<dbReference type="Proteomes" id="UP001396898">
    <property type="component" value="Unassembled WGS sequence"/>
</dbReference>
<protein>
    <submittedName>
        <fullName evidence="1">Uncharacterized protein</fullName>
    </submittedName>
</protein>
<accession>A0ABR1R2F9</accession>
<sequence>MCTVIIDVYLCKHCKRAVGEPTRREPSWEPCGEKNNYSSRCKNYKPIHKYHYEDTCYPGTGCQAASSGNSGGSSGDFSFAEMHYSARR</sequence>
<reference evidence="1 2" key="1">
    <citation type="submission" date="2023-01" db="EMBL/GenBank/DDBJ databases">
        <title>Analysis of 21 Apiospora genomes using comparative genomics revels a genus with tremendous synthesis potential of carbohydrate active enzymes and secondary metabolites.</title>
        <authorList>
            <person name="Sorensen T."/>
        </authorList>
    </citation>
    <scope>NUCLEOTIDE SEQUENCE [LARGE SCALE GENOMIC DNA]</scope>
    <source>
        <strain evidence="1 2">CBS 20057</strain>
    </source>
</reference>
<keyword evidence="2" id="KW-1185">Reference proteome</keyword>
<name>A0ABR1R2F9_9PEZI</name>
<gene>
    <name evidence="1" type="ORF">PG991_016115</name>
</gene>
<comment type="caution">
    <text evidence="1">The sequence shown here is derived from an EMBL/GenBank/DDBJ whole genome shotgun (WGS) entry which is preliminary data.</text>
</comment>
<evidence type="ECO:0000313" key="2">
    <source>
        <dbReference type="Proteomes" id="UP001396898"/>
    </source>
</evidence>
<organism evidence="1 2">
    <name type="scientific">Apiospora marii</name>
    <dbReference type="NCBI Taxonomy" id="335849"/>
    <lineage>
        <taxon>Eukaryota</taxon>
        <taxon>Fungi</taxon>
        <taxon>Dikarya</taxon>
        <taxon>Ascomycota</taxon>
        <taxon>Pezizomycotina</taxon>
        <taxon>Sordariomycetes</taxon>
        <taxon>Xylariomycetidae</taxon>
        <taxon>Amphisphaeriales</taxon>
        <taxon>Apiosporaceae</taxon>
        <taxon>Apiospora</taxon>
    </lineage>
</organism>
<dbReference type="EMBL" id="JAQQWI010000024">
    <property type="protein sequence ID" value="KAK7994527.1"/>
    <property type="molecule type" value="Genomic_DNA"/>
</dbReference>